<dbReference type="AlphaFoldDB" id="A0A2H3NNC7"/>
<dbReference type="PANTHER" id="PTHR10543">
    <property type="entry name" value="BETA-CAROTENE DIOXYGENASE"/>
    <property type="match status" value="1"/>
</dbReference>
<dbReference type="RefSeq" id="WP_098061464.1">
    <property type="nucleotide sequence ID" value="NZ_PDEP01000003.1"/>
</dbReference>
<reference evidence="6 7" key="1">
    <citation type="submission" date="2017-10" db="EMBL/GenBank/DDBJ databases">
        <title>Draft genome of Longimonas halophila.</title>
        <authorList>
            <person name="Goh K.M."/>
            <person name="Shamsir M.S."/>
            <person name="Lim S.W."/>
        </authorList>
    </citation>
    <scope>NUCLEOTIDE SEQUENCE [LARGE SCALE GENOMIC DNA]</scope>
    <source>
        <strain evidence="6 7">KCTC 42399</strain>
    </source>
</reference>
<dbReference type="EMBL" id="PDEP01000003">
    <property type="protein sequence ID" value="PEN08424.1"/>
    <property type="molecule type" value="Genomic_DNA"/>
</dbReference>
<evidence type="ECO:0000256" key="5">
    <source>
        <dbReference type="PIRSR" id="PIRSR604294-1"/>
    </source>
</evidence>
<dbReference type="OrthoDB" id="6636843at2"/>
<feature type="binding site" evidence="5">
    <location>
        <position position="286"/>
    </location>
    <ligand>
        <name>Fe cation</name>
        <dbReference type="ChEBI" id="CHEBI:24875"/>
        <note>catalytic</note>
    </ligand>
</feature>
<sequence length="478" mass="53313">MPSAPYALGLTTANEHPESRALPVRGTLPPWLRGTLVRNGPGRFEVEDEAYNHWFDGLALLHAFTITEAGVSYRSRFLQSSAYTEAEAEGRITQSAFATDPCRSLFERVMTVFRPQLTDNANVSIHRLAGDWVALTETPLPVRFDPHTLDTLGVVDYDDTLSGPLTTAHPHRLPDGTLYSYVVDFSKPTSTYRLYRLDAATATRKELGTHAVRRPSYMHSFAMTGRYLALVAFPLVLDPLDVLLSGKPFIENFEWQPERGTQIHVFERDTGTHVTTVPTDPMFAFHHINAFDDGDALCIDLASYPDATIVDRMYLDALRSGWDDVEMARPERLRVNLKQHTATHERLSDTGIEVPRIHYAACNGQPYRYVYGTGNRTPGNFTDELVKIDMTTGNAQHWHADGCFPSEPIFAAAPRSTAEDEGVVLSVVLDTEAERSFLLVLDAESFTEIARAPAPQAIPLSFHGQFLDADAPLQDLHR</sequence>
<organism evidence="6 7">
    <name type="scientific">Longimonas halophila</name>
    <dbReference type="NCBI Taxonomy" id="1469170"/>
    <lineage>
        <taxon>Bacteria</taxon>
        <taxon>Pseudomonadati</taxon>
        <taxon>Rhodothermota</taxon>
        <taxon>Rhodothermia</taxon>
        <taxon>Rhodothermales</taxon>
        <taxon>Salisaetaceae</taxon>
        <taxon>Longimonas</taxon>
    </lineage>
</organism>
<keyword evidence="6" id="KW-0503">Monooxygenase</keyword>
<evidence type="ECO:0000256" key="4">
    <source>
        <dbReference type="ARBA" id="ARBA00023004"/>
    </source>
</evidence>
<evidence type="ECO:0000313" key="6">
    <source>
        <dbReference type="EMBL" id="PEN08424.1"/>
    </source>
</evidence>
<keyword evidence="4 5" id="KW-0408">Iron</keyword>
<dbReference type="Pfam" id="PF03055">
    <property type="entry name" value="RPE65"/>
    <property type="match status" value="1"/>
</dbReference>
<accession>A0A2H3NNC7</accession>
<dbReference type="Proteomes" id="UP000221024">
    <property type="component" value="Unassembled WGS sequence"/>
</dbReference>
<name>A0A2H3NNC7_9BACT</name>
<keyword evidence="7" id="KW-1185">Reference proteome</keyword>
<dbReference type="GO" id="GO:0010436">
    <property type="term" value="F:carotenoid dioxygenase activity"/>
    <property type="evidence" value="ECO:0007669"/>
    <property type="project" value="TreeGrafter"/>
</dbReference>
<feature type="binding site" evidence="5">
    <location>
        <position position="169"/>
    </location>
    <ligand>
        <name>Fe cation</name>
        <dbReference type="ChEBI" id="CHEBI:24875"/>
        <note>catalytic</note>
    </ligand>
</feature>
<feature type="binding site" evidence="5">
    <location>
        <position position="463"/>
    </location>
    <ligand>
        <name>Fe cation</name>
        <dbReference type="ChEBI" id="CHEBI:24875"/>
        <note>catalytic</note>
    </ligand>
</feature>
<gene>
    <name evidence="6" type="ORF">CRI93_04740</name>
</gene>
<dbReference type="InterPro" id="IPR011044">
    <property type="entry name" value="Quino_amine_DH_bsu"/>
</dbReference>
<keyword evidence="3" id="KW-0560">Oxidoreductase</keyword>
<dbReference type="PANTHER" id="PTHR10543:SF24">
    <property type="entry name" value="CAROTENOID ISOMEROOXYGENASE"/>
    <property type="match status" value="1"/>
</dbReference>
<evidence type="ECO:0000256" key="3">
    <source>
        <dbReference type="ARBA" id="ARBA00023002"/>
    </source>
</evidence>
<dbReference type="SUPFAM" id="SSF50969">
    <property type="entry name" value="YVTN repeat-like/Quinoprotein amine dehydrogenase"/>
    <property type="match status" value="1"/>
</dbReference>
<evidence type="ECO:0000256" key="2">
    <source>
        <dbReference type="ARBA" id="ARBA00022723"/>
    </source>
</evidence>
<protein>
    <submittedName>
        <fullName evidence="6">Beta-carotene 15,15'-monooxygenase</fullName>
    </submittedName>
</protein>
<dbReference type="InterPro" id="IPR004294">
    <property type="entry name" value="Carotenoid_Oase"/>
</dbReference>
<comment type="similarity">
    <text evidence="1">Belongs to the carotenoid oxygenase family.</text>
</comment>
<keyword evidence="2 5" id="KW-0479">Metal-binding</keyword>
<dbReference type="GO" id="GO:0046872">
    <property type="term" value="F:metal ion binding"/>
    <property type="evidence" value="ECO:0007669"/>
    <property type="project" value="UniProtKB-KW"/>
</dbReference>
<evidence type="ECO:0000313" key="7">
    <source>
        <dbReference type="Proteomes" id="UP000221024"/>
    </source>
</evidence>
<proteinExistence type="inferred from homology"/>
<feature type="binding site" evidence="5">
    <location>
        <position position="219"/>
    </location>
    <ligand>
        <name>Fe cation</name>
        <dbReference type="ChEBI" id="CHEBI:24875"/>
        <note>catalytic</note>
    </ligand>
</feature>
<comment type="cofactor">
    <cofactor evidence="5">
        <name>Fe(2+)</name>
        <dbReference type="ChEBI" id="CHEBI:29033"/>
    </cofactor>
    <text evidence="5">Binds 1 Fe(2+) ion per subunit.</text>
</comment>
<comment type="caution">
    <text evidence="6">The sequence shown here is derived from an EMBL/GenBank/DDBJ whole genome shotgun (WGS) entry which is preliminary data.</text>
</comment>
<dbReference type="GO" id="GO:0004497">
    <property type="term" value="F:monooxygenase activity"/>
    <property type="evidence" value="ECO:0007669"/>
    <property type="project" value="UniProtKB-KW"/>
</dbReference>
<dbReference type="GO" id="GO:0016121">
    <property type="term" value="P:carotene catabolic process"/>
    <property type="evidence" value="ECO:0007669"/>
    <property type="project" value="TreeGrafter"/>
</dbReference>
<evidence type="ECO:0000256" key="1">
    <source>
        <dbReference type="ARBA" id="ARBA00006787"/>
    </source>
</evidence>